<sequence>MMLSTGLGFLSLLYVLVLVTTAVLVIWALVLTIMLLRSVLAERAARGPAGWPPPL</sequence>
<dbReference type="RefSeq" id="WP_170963139.1">
    <property type="nucleotide sequence ID" value="NZ_FTMI01000002.1"/>
</dbReference>
<evidence type="ECO:0000313" key="2">
    <source>
        <dbReference type="EMBL" id="SIQ09352.1"/>
    </source>
</evidence>
<evidence type="ECO:0000313" key="3">
    <source>
        <dbReference type="Proteomes" id="UP000186235"/>
    </source>
</evidence>
<evidence type="ECO:0000256" key="1">
    <source>
        <dbReference type="SAM" id="Phobius"/>
    </source>
</evidence>
<dbReference type="EMBL" id="FTMI01000002">
    <property type="protein sequence ID" value="SIQ09352.1"/>
    <property type="molecule type" value="Genomic_DNA"/>
</dbReference>
<keyword evidence="1" id="KW-0812">Transmembrane</keyword>
<accession>A0A1N6PYJ5</accession>
<keyword evidence="3" id="KW-1185">Reference proteome</keyword>
<dbReference type="AlphaFoldDB" id="A0A1N6PYJ5"/>
<protein>
    <submittedName>
        <fullName evidence="2">Uncharacterized protein</fullName>
    </submittedName>
</protein>
<keyword evidence="1" id="KW-1133">Transmembrane helix</keyword>
<reference evidence="3" key="1">
    <citation type="submission" date="2017-01" db="EMBL/GenBank/DDBJ databases">
        <authorList>
            <person name="Varghese N."/>
            <person name="Submissions S."/>
        </authorList>
    </citation>
    <scope>NUCLEOTIDE SEQUENCE [LARGE SCALE GENOMIC DNA]</scope>
    <source>
        <strain evidence="3">3bp</strain>
    </source>
</reference>
<feature type="transmembrane region" description="Helical" evidence="1">
    <location>
        <begin position="12"/>
        <end position="36"/>
    </location>
</feature>
<name>A0A1N6PYJ5_9MICO</name>
<keyword evidence="1" id="KW-0472">Membrane</keyword>
<dbReference type="Proteomes" id="UP000186235">
    <property type="component" value="Unassembled WGS sequence"/>
</dbReference>
<gene>
    <name evidence="2" type="ORF">SAMN05518682_1203</name>
</gene>
<proteinExistence type="predicted"/>
<organism evidence="2 3">
    <name type="scientific">Cellulosimicrobium aquatile</name>
    <dbReference type="NCBI Taxonomy" id="1612203"/>
    <lineage>
        <taxon>Bacteria</taxon>
        <taxon>Bacillati</taxon>
        <taxon>Actinomycetota</taxon>
        <taxon>Actinomycetes</taxon>
        <taxon>Micrococcales</taxon>
        <taxon>Promicromonosporaceae</taxon>
        <taxon>Cellulosimicrobium</taxon>
    </lineage>
</organism>